<organism evidence="1 2">
    <name type="scientific">Mycena metata</name>
    <dbReference type="NCBI Taxonomy" id="1033252"/>
    <lineage>
        <taxon>Eukaryota</taxon>
        <taxon>Fungi</taxon>
        <taxon>Dikarya</taxon>
        <taxon>Basidiomycota</taxon>
        <taxon>Agaricomycotina</taxon>
        <taxon>Agaricomycetes</taxon>
        <taxon>Agaricomycetidae</taxon>
        <taxon>Agaricales</taxon>
        <taxon>Marasmiineae</taxon>
        <taxon>Mycenaceae</taxon>
        <taxon>Mycena</taxon>
    </lineage>
</organism>
<accession>A0AAD7N4Z8</accession>
<dbReference type="AlphaFoldDB" id="A0AAD7N4Z8"/>
<evidence type="ECO:0000313" key="2">
    <source>
        <dbReference type="Proteomes" id="UP001215598"/>
    </source>
</evidence>
<keyword evidence="2" id="KW-1185">Reference proteome</keyword>
<reference evidence="1" key="1">
    <citation type="submission" date="2023-03" db="EMBL/GenBank/DDBJ databases">
        <title>Massive genome expansion in bonnet fungi (Mycena s.s.) driven by repeated elements and novel gene families across ecological guilds.</title>
        <authorList>
            <consortium name="Lawrence Berkeley National Laboratory"/>
            <person name="Harder C.B."/>
            <person name="Miyauchi S."/>
            <person name="Viragh M."/>
            <person name="Kuo A."/>
            <person name="Thoen E."/>
            <person name="Andreopoulos B."/>
            <person name="Lu D."/>
            <person name="Skrede I."/>
            <person name="Drula E."/>
            <person name="Henrissat B."/>
            <person name="Morin E."/>
            <person name="Kohler A."/>
            <person name="Barry K."/>
            <person name="LaButti K."/>
            <person name="Morin E."/>
            <person name="Salamov A."/>
            <person name="Lipzen A."/>
            <person name="Mereny Z."/>
            <person name="Hegedus B."/>
            <person name="Baldrian P."/>
            <person name="Stursova M."/>
            <person name="Weitz H."/>
            <person name="Taylor A."/>
            <person name="Grigoriev I.V."/>
            <person name="Nagy L.G."/>
            <person name="Martin F."/>
            <person name="Kauserud H."/>
        </authorList>
    </citation>
    <scope>NUCLEOTIDE SEQUENCE</scope>
    <source>
        <strain evidence="1">CBHHK182m</strain>
    </source>
</reference>
<sequence>MLIHQFQAETVMKGPAAAVLNLALGRDLPICSINSQSGSAAFDGVRIVTTLSICACNPVYDTSCSTILNSFKILVPESCSSLRTSPGYCVSTPCTCAICISVYIARTTAWGMRRCVRDACPCLPLPLSSCSPPSYAPPHPPCQTDNTGPARIYISVPGDSMYARGALPCLTFCGRAGKCHGSLCAGLGSNTPVMYGAPRTLSIAAVWPPCTSVV</sequence>
<dbReference type="Proteomes" id="UP001215598">
    <property type="component" value="Unassembled WGS sequence"/>
</dbReference>
<name>A0AAD7N4Z8_9AGAR</name>
<proteinExistence type="predicted"/>
<comment type="caution">
    <text evidence="1">The sequence shown here is derived from an EMBL/GenBank/DDBJ whole genome shotgun (WGS) entry which is preliminary data.</text>
</comment>
<gene>
    <name evidence="1" type="ORF">B0H16DRAFT_1558120</name>
</gene>
<evidence type="ECO:0000313" key="1">
    <source>
        <dbReference type="EMBL" id="KAJ7745755.1"/>
    </source>
</evidence>
<dbReference type="EMBL" id="JARKIB010000082">
    <property type="protein sequence ID" value="KAJ7745755.1"/>
    <property type="molecule type" value="Genomic_DNA"/>
</dbReference>
<protein>
    <submittedName>
        <fullName evidence="1">Uncharacterized protein</fullName>
    </submittedName>
</protein>